<dbReference type="EMBL" id="JARBHB010000001">
    <property type="protein sequence ID" value="KAJ8895157.1"/>
    <property type="molecule type" value="Genomic_DNA"/>
</dbReference>
<reference evidence="2 3" key="1">
    <citation type="submission" date="2023-02" db="EMBL/GenBank/DDBJ databases">
        <title>LHISI_Scaffold_Assembly.</title>
        <authorList>
            <person name="Stuart O.P."/>
            <person name="Cleave R."/>
            <person name="Magrath M.J.L."/>
            <person name="Mikheyev A.S."/>
        </authorList>
    </citation>
    <scope>NUCLEOTIDE SEQUENCE [LARGE SCALE GENOMIC DNA]</scope>
    <source>
        <strain evidence="2">Daus_M_001</strain>
        <tissue evidence="2">Leg muscle</tissue>
    </source>
</reference>
<name>A0ABQ9IER0_9NEOP</name>
<sequence>MITPTFRGVFHFPIKVEVTGNTKDHLGINEEHVFRTRKTTGKESRQIFVANQIRRDRGETNGKELTHNNEIMIPKGTNVHSIVTVSTEYEWECEWFGRFPKPLDKLLKVKEEVSHILDPKKLPAPPKPTDDPLKTQEDWKKEPADFARKKLIFAAEHRRKYAKKSGKTSLDIGKLVLYAAPRGNSVVRRKLGRSEVHAEVSGTTTHPVQRAFKSAHLTMNSLCLDARAPRLSTVTAGCRLESWRYTSARAARMPSRRLYVPYTLPPPTRLYDNARRGPACDVTRGPLYRSDYSTPSQKDRVRFPTGLLPDFRKWESSRTMPLVGGCPQGSPCLEPPKSLHSTPLLSIKYVRGLASSETDLLTNFQYDKRTVNLPRRGANPRPSDYKSATLP</sequence>
<keyword evidence="3" id="KW-1185">Reference proteome</keyword>
<proteinExistence type="predicted"/>
<comment type="caution">
    <text evidence="2">The sequence shown here is derived from an EMBL/GenBank/DDBJ whole genome shotgun (WGS) entry which is preliminary data.</text>
</comment>
<evidence type="ECO:0000313" key="3">
    <source>
        <dbReference type="Proteomes" id="UP001159363"/>
    </source>
</evidence>
<protein>
    <submittedName>
        <fullName evidence="2">Uncharacterized protein</fullName>
    </submittedName>
</protein>
<evidence type="ECO:0000313" key="2">
    <source>
        <dbReference type="EMBL" id="KAJ8895157.1"/>
    </source>
</evidence>
<dbReference type="Proteomes" id="UP001159363">
    <property type="component" value="Chromosome 1"/>
</dbReference>
<feature type="region of interest" description="Disordered" evidence="1">
    <location>
        <begin position="372"/>
        <end position="391"/>
    </location>
</feature>
<organism evidence="2 3">
    <name type="scientific">Dryococelus australis</name>
    <dbReference type="NCBI Taxonomy" id="614101"/>
    <lineage>
        <taxon>Eukaryota</taxon>
        <taxon>Metazoa</taxon>
        <taxon>Ecdysozoa</taxon>
        <taxon>Arthropoda</taxon>
        <taxon>Hexapoda</taxon>
        <taxon>Insecta</taxon>
        <taxon>Pterygota</taxon>
        <taxon>Neoptera</taxon>
        <taxon>Polyneoptera</taxon>
        <taxon>Phasmatodea</taxon>
        <taxon>Verophasmatodea</taxon>
        <taxon>Anareolatae</taxon>
        <taxon>Phasmatidae</taxon>
        <taxon>Eurycanthinae</taxon>
        <taxon>Dryococelus</taxon>
    </lineage>
</organism>
<accession>A0ABQ9IER0</accession>
<evidence type="ECO:0000256" key="1">
    <source>
        <dbReference type="SAM" id="MobiDB-lite"/>
    </source>
</evidence>
<gene>
    <name evidence="2" type="ORF">PR048_000482</name>
</gene>